<keyword evidence="2" id="KW-1185">Reference proteome</keyword>
<dbReference type="RefSeq" id="XP_010703596.1">
    <property type="nucleotide sequence ID" value="XM_010705294.1"/>
</dbReference>
<dbReference type="PANTHER" id="PTHR10855">
    <property type="entry name" value="26S PROTEASOME NON-ATPASE REGULATORY SUBUNIT 12/COP9 SIGNALOSOME COMPLEX SUBUNIT 4"/>
    <property type="match status" value="1"/>
</dbReference>
<accession>A0A088S3N1</accession>
<name>A0A088S3N1_LEIPA</name>
<sequence length="399" mass="43560">MSDVSSTFSWATVDAALAHGDASGAAATALEGLRASPFDRREQFFSQLSLALLPRARAPETASCVAEACEALWGMPEFRSNRSCASSVTGEALLLAVVLATAYTTVDKLEKAIAFDAAVLQSSAFFTYEGLTPLERLACVARVLKASRVTADPRHADSAVQKGMSLYHGIADRARYESGDDEVQRHRHAVVCAYLLELGLYRQERHDYLRAFQSFFALHENREDAVVLQRSALCALCVRASEAERQAALYSVTLRGKDALLTPSLYHYVQVAYNGQLFSAADVEGVLATAGPYLPQSILRSALREHNIIILAKTFECVHWRSLCVHMDDEGITEGELYDLLVSMVQAQRVSAAIYQDTGFIEFTNTAKAHAQITDTDAFNRISAAATAIGKARPELLLV</sequence>
<gene>
    <name evidence="1" type="ORF">LPMP_356680</name>
</gene>
<dbReference type="GeneID" id="22579696"/>
<dbReference type="OrthoDB" id="272244at2759"/>
<evidence type="ECO:0000313" key="2">
    <source>
        <dbReference type="Proteomes" id="UP000063063"/>
    </source>
</evidence>
<dbReference type="Proteomes" id="UP000063063">
    <property type="component" value="Chromosome 35"/>
</dbReference>
<proteinExistence type="predicted"/>
<dbReference type="PANTHER" id="PTHR10855:SF1">
    <property type="entry name" value="26S PROTEASOME NON-ATPASE REGULATORY SUBUNIT 12"/>
    <property type="match status" value="1"/>
</dbReference>
<dbReference type="KEGG" id="lpan:LPMP_356680"/>
<dbReference type="eggNOG" id="ENOG502SKFE">
    <property type="taxonomic scope" value="Eukaryota"/>
</dbReference>
<dbReference type="VEuPathDB" id="TriTrypDB:LPAL13_350076400"/>
<dbReference type="VEuPathDB" id="TriTrypDB:LPMP_356680"/>
<dbReference type="AlphaFoldDB" id="A0A088S3N1"/>
<dbReference type="GO" id="GO:0005737">
    <property type="term" value="C:cytoplasm"/>
    <property type="evidence" value="ECO:0007669"/>
    <property type="project" value="TreeGrafter"/>
</dbReference>
<organism evidence="1 2">
    <name type="scientific">Leishmania panamensis</name>
    <dbReference type="NCBI Taxonomy" id="5679"/>
    <lineage>
        <taxon>Eukaryota</taxon>
        <taxon>Discoba</taxon>
        <taxon>Euglenozoa</taxon>
        <taxon>Kinetoplastea</taxon>
        <taxon>Metakinetoplastina</taxon>
        <taxon>Trypanosomatida</taxon>
        <taxon>Trypanosomatidae</taxon>
        <taxon>Leishmaniinae</taxon>
        <taxon>Leishmania</taxon>
        <taxon>Leishmania guyanensis species complex</taxon>
    </lineage>
</organism>
<reference evidence="1 2" key="1">
    <citation type="journal article" date="2015" name="Sci. Rep.">
        <title>The genome of Leishmania panamensis: insights into genomics of the L. (Viannia) subgenus.</title>
        <authorList>
            <person name="Llanes A."/>
            <person name="Restrepo C.M."/>
            <person name="Vecchio G.D."/>
            <person name="Anguizola F.J."/>
            <person name="Lleonart R."/>
        </authorList>
    </citation>
    <scope>NUCLEOTIDE SEQUENCE [LARGE SCALE GENOMIC DNA]</scope>
    <source>
        <strain evidence="1 2">MHOM/PA/94/PSC-1</strain>
    </source>
</reference>
<dbReference type="InterPro" id="IPR036388">
    <property type="entry name" value="WH-like_DNA-bd_sf"/>
</dbReference>
<evidence type="ECO:0000313" key="1">
    <source>
        <dbReference type="EMBL" id="AIO02796.1"/>
    </source>
</evidence>
<protein>
    <submittedName>
        <fullName evidence="1">Cop9 signalosome complex subunit, putative</fullName>
    </submittedName>
</protein>
<dbReference type="Gene3D" id="1.10.10.10">
    <property type="entry name" value="Winged helix-like DNA-binding domain superfamily/Winged helix DNA-binding domain"/>
    <property type="match status" value="1"/>
</dbReference>
<dbReference type="GO" id="GO:0008541">
    <property type="term" value="C:proteasome regulatory particle, lid subcomplex"/>
    <property type="evidence" value="ECO:0007669"/>
    <property type="project" value="TreeGrafter"/>
</dbReference>
<dbReference type="EMBL" id="CP009404">
    <property type="protein sequence ID" value="AIO02796.1"/>
    <property type="molecule type" value="Genomic_DNA"/>
</dbReference>
<dbReference type="InterPro" id="IPR040134">
    <property type="entry name" value="PSMD12/CSN4"/>
</dbReference>